<dbReference type="RefSeq" id="WP_040359407.1">
    <property type="nucleotide sequence ID" value="NZ_AAVN02000006.1"/>
</dbReference>
<accession>A0A858B3K8</accession>
<dbReference type="Pfam" id="PF25310">
    <property type="entry name" value="VG15"/>
    <property type="match status" value="1"/>
</dbReference>
<dbReference type="Proteomes" id="UP000464211">
    <property type="component" value="Chromosome"/>
</dbReference>
<evidence type="ECO:0000313" key="2">
    <source>
        <dbReference type="Proteomes" id="UP000464211"/>
    </source>
</evidence>
<name>A0A858B3K8_COLAA</name>
<dbReference type="GeneID" id="92849553"/>
<proteinExistence type="predicted"/>
<dbReference type="InterPro" id="IPR057369">
    <property type="entry name" value="VG15"/>
</dbReference>
<evidence type="ECO:0000313" key="1">
    <source>
        <dbReference type="EMBL" id="QIA33477.1"/>
    </source>
</evidence>
<protein>
    <recommendedName>
        <fullName evidence="3">Phage Mu protein F like protein</fullName>
    </recommendedName>
</protein>
<dbReference type="AlphaFoldDB" id="A0A858B3K8"/>
<reference evidence="1 2" key="1">
    <citation type="submission" date="2020-01" db="EMBL/GenBank/DDBJ databases">
        <title>Complete genome sequence of Collinsella aerofaciens JCM 10188(T).</title>
        <authorList>
            <person name="Tourlousse D.M."/>
            <person name="Sakamoto M."/>
            <person name="Miura T."/>
            <person name="Narita K."/>
            <person name="Ohashi A."/>
            <person name="Uchino Y."/>
            <person name="Yamazoe A."/>
            <person name="Kameyama K."/>
            <person name="Terauchi J."/>
            <person name="Ohkuma M."/>
            <person name="Kawasaki H."/>
            <person name="Sekiguchi Y."/>
        </authorList>
    </citation>
    <scope>NUCLEOTIDE SEQUENCE [LARGE SCALE GENOMIC DNA]</scope>
    <source>
        <strain evidence="1 2">JCM 10188</strain>
    </source>
</reference>
<sequence length="293" mass="30902">MIPRGDFDRYARALGINADLLQAAVAQAIDECAGLYGEELYRALSRTYAALVAKFGSFAAAAAVEFYAAMRSGAGPAQGYEPRQFDPGHGGLLASDVDEALRTSATAAALAARAVQRAMGYADATIQGNAMADPAHPRWALVPHAGACDWCRMIGSRGFVFKSSATAGAERHPSCRCIPVADFSDSPALDGYDPAALYDEYRAKHPEWGSRRTGSRGHRRGGKVVAAFVDGKRFGSIGDIQRYMEGASSPDDLKARMATANRAGLAMGFQPGSPYAKSLAQTAAGVSKRLSAK</sequence>
<organism evidence="1 2">
    <name type="scientific">Collinsella aerofaciens (strain ATCC 25986 / DSM 3979 / JCM 10188 / KCTC 3647 / NCTC 11838 / VPI 1003)</name>
    <dbReference type="NCBI Taxonomy" id="411903"/>
    <lineage>
        <taxon>Bacteria</taxon>
        <taxon>Bacillati</taxon>
        <taxon>Actinomycetota</taxon>
        <taxon>Coriobacteriia</taxon>
        <taxon>Coriobacteriales</taxon>
        <taxon>Coriobacteriaceae</taxon>
        <taxon>Collinsella</taxon>
    </lineage>
</organism>
<gene>
    <name evidence="1" type="ORF">GXM19_03885</name>
</gene>
<dbReference type="EMBL" id="CP048433">
    <property type="protein sequence ID" value="QIA33477.1"/>
    <property type="molecule type" value="Genomic_DNA"/>
</dbReference>
<evidence type="ECO:0008006" key="3">
    <source>
        <dbReference type="Google" id="ProtNLM"/>
    </source>
</evidence>